<keyword evidence="5" id="KW-1185">Reference proteome</keyword>
<dbReference type="OrthoDB" id="2078334at2"/>
<evidence type="ECO:0000259" key="3">
    <source>
        <dbReference type="Pfam" id="PF03561"/>
    </source>
</evidence>
<keyword evidence="2 4" id="KW-0378">Hydrolase</keyword>
<feature type="domain" description="Allantoicase" evidence="3">
    <location>
        <begin position="188"/>
        <end position="325"/>
    </location>
</feature>
<protein>
    <recommendedName>
        <fullName evidence="2">Probable allantoicase</fullName>
        <ecNumber evidence="2">3.5.3.4</ecNumber>
    </recommendedName>
    <alternativeName>
        <fullName evidence="2">Allantoate amidinohydrolase</fullName>
    </alternativeName>
</protein>
<evidence type="ECO:0000256" key="2">
    <source>
        <dbReference type="HAMAP-Rule" id="MF_00813"/>
    </source>
</evidence>
<feature type="domain" description="Allantoicase" evidence="3">
    <location>
        <begin position="20"/>
        <end position="169"/>
    </location>
</feature>
<comment type="pathway">
    <text evidence="2">Nitrogen metabolism; (S)-allantoin degradation; (S)-ureidoglycolate from allantoate (aminidohydrolase route): step 1/1.</text>
</comment>
<name>A0A4Q5IX34_9ACTN</name>
<dbReference type="UniPathway" id="UPA00395">
    <property type="reaction ID" value="UER00654"/>
</dbReference>
<dbReference type="Pfam" id="PF03561">
    <property type="entry name" value="Allantoicase"/>
    <property type="match status" value="2"/>
</dbReference>
<dbReference type="HAMAP" id="MF_00813">
    <property type="entry name" value="Allantoicase"/>
    <property type="match status" value="1"/>
</dbReference>
<reference evidence="4 5" key="1">
    <citation type="submission" date="2019-01" db="EMBL/GenBank/DDBJ databases">
        <title>Nocardioides guangzhouensis sp. nov., an actinobacterium isolated from soil.</title>
        <authorList>
            <person name="Fu Y."/>
            <person name="Cai Y."/>
            <person name="Lin Z."/>
            <person name="Chen P."/>
        </authorList>
    </citation>
    <scope>NUCLEOTIDE SEQUENCE [LARGE SCALE GENOMIC DNA]</scope>
    <source>
        <strain evidence="4 5">NBRC 105384</strain>
    </source>
</reference>
<dbReference type="InterPro" id="IPR008979">
    <property type="entry name" value="Galactose-bd-like_sf"/>
</dbReference>
<dbReference type="AlphaFoldDB" id="A0A4Q5IX34"/>
<dbReference type="SUPFAM" id="SSF49785">
    <property type="entry name" value="Galactose-binding domain-like"/>
    <property type="match status" value="2"/>
</dbReference>
<dbReference type="Proteomes" id="UP000291189">
    <property type="component" value="Unassembled WGS sequence"/>
</dbReference>
<organism evidence="4 5">
    <name type="scientific">Nocardioides iriomotensis</name>
    <dbReference type="NCBI Taxonomy" id="715784"/>
    <lineage>
        <taxon>Bacteria</taxon>
        <taxon>Bacillati</taxon>
        <taxon>Actinomycetota</taxon>
        <taxon>Actinomycetes</taxon>
        <taxon>Propionibacteriales</taxon>
        <taxon>Nocardioidaceae</taxon>
        <taxon>Nocardioides</taxon>
    </lineage>
</organism>
<evidence type="ECO:0000313" key="5">
    <source>
        <dbReference type="Proteomes" id="UP000291189"/>
    </source>
</evidence>
<evidence type="ECO:0000256" key="1">
    <source>
        <dbReference type="ARBA" id="ARBA00009242"/>
    </source>
</evidence>
<dbReference type="PIRSF" id="PIRSF016516">
    <property type="entry name" value="Allantoicase"/>
    <property type="match status" value="1"/>
</dbReference>
<proteinExistence type="inferred from homology"/>
<sequence length="328" mass="34967">MTQDGPDFTDLPDVASRTLGGGVVHADDELFASADNLVNPGPPEHDPQAFGPRGKVYDGWETRRRRTPGHDTAVIRLGVRSEVAGVVVDTAWFAGNYPPRVGVDGVDLPGYPSVDELLDAPWKPLVPVSDVRGDARNPFAVDGSPACTHVRLTLHPDGGVARLRVHGRPVPDPALLTGTVDLAALENGGDVVDCSDAFYASARNLLLPGRARTTGEGWENARRRDGGNDHVTVRLAGPGTVRRLVLDASRFVGNAPGEVLVRGRTGAPTGGDDGPWITLLPRTRLQPDTRHVFAVDPRAAGTTVDHVRLDVYPDGGLARFRVLGELSR</sequence>
<dbReference type="PANTHER" id="PTHR12045">
    <property type="entry name" value="ALLANTOICASE"/>
    <property type="match status" value="1"/>
</dbReference>
<dbReference type="EC" id="3.5.3.4" evidence="2"/>
<dbReference type="GO" id="GO:0000256">
    <property type="term" value="P:allantoin catabolic process"/>
    <property type="evidence" value="ECO:0007669"/>
    <property type="project" value="UniProtKB-UniRule"/>
</dbReference>
<comment type="similarity">
    <text evidence="1 2">Belongs to the allantoicase family.</text>
</comment>
<dbReference type="RefSeq" id="WP_129989214.1">
    <property type="nucleotide sequence ID" value="NZ_SDPU01000035.1"/>
</dbReference>
<dbReference type="GO" id="GO:0004037">
    <property type="term" value="F:allantoicase activity"/>
    <property type="evidence" value="ECO:0007669"/>
    <property type="project" value="UniProtKB-UniRule"/>
</dbReference>
<keyword evidence="2" id="KW-0659">Purine metabolism</keyword>
<accession>A0A4Q5IX34</accession>
<dbReference type="NCBIfam" id="TIGR02961">
    <property type="entry name" value="allantoicase"/>
    <property type="match status" value="1"/>
</dbReference>
<evidence type="ECO:0000313" key="4">
    <source>
        <dbReference type="EMBL" id="RYU09449.1"/>
    </source>
</evidence>
<comment type="caution">
    <text evidence="4">The sequence shown here is derived from an EMBL/GenBank/DDBJ whole genome shotgun (WGS) entry which is preliminary data.</text>
</comment>
<dbReference type="Gene3D" id="2.60.120.260">
    <property type="entry name" value="Galactose-binding domain-like"/>
    <property type="match status" value="2"/>
</dbReference>
<dbReference type="GO" id="GO:0006144">
    <property type="term" value="P:purine nucleobase metabolic process"/>
    <property type="evidence" value="ECO:0007669"/>
    <property type="project" value="UniProtKB-KW"/>
</dbReference>
<dbReference type="InterPro" id="IPR005164">
    <property type="entry name" value="Allantoicase"/>
</dbReference>
<comment type="catalytic activity">
    <reaction evidence="2">
        <text>allantoate + H2O = (S)-ureidoglycolate + urea</text>
        <dbReference type="Rhea" id="RHEA:11016"/>
        <dbReference type="ChEBI" id="CHEBI:15377"/>
        <dbReference type="ChEBI" id="CHEBI:16199"/>
        <dbReference type="ChEBI" id="CHEBI:17536"/>
        <dbReference type="ChEBI" id="CHEBI:57296"/>
        <dbReference type="EC" id="3.5.3.4"/>
    </reaction>
</comment>
<gene>
    <name evidence="2 4" type="primary">alc</name>
    <name evidence="4" type="ORF">ETU37_20530</name>
</gene>
<dbReference type="InterPro" id="IPR015908">
    <property type="entry name" value="Allantoicase_dom"/>
</dbReference>
<dbReference type="EMBL" id="SDPU01000035">
    <property type="protein sequence ID" value="RYU09449.1"/>
    <property type="molecule type" value="Genomic_DNA"/>
</dbReference>
<dbReference type="PANTHER" id="PTHR12045:SF3">
    <property type="entry name" value="INACTIVE ALLANTOICASE-RELATED"/>
    <property type="match status" value="1"/>
</dbReference>